<keyword evidence="1" id="KW-0812">Transmembrane</keyword>
<organism evidence="2 3">
    <name type="scientific">Metabacillus indicus</name>
    <name type="common">Bacillus indicus</name>
    <dbReference type="NCBI Taxonomy" id="246786"/>
    <lineage>
        <taxon>Bacteria</taxon>
        <taxon>Bacillati</taxon>
        <taxon>Bacillota</taxon>
        <taxon>Bacilli</taxon>
        <taxon>Bacillales</taxon>
        <taxon>Bacillaceae</taxon>
        <taxon>Metabacillus</taxon>
    </lineage>
</organism>
<evidence type="ECO:0000313" key="3">
    <source>
        <dbReference type="Proteomes" id="UP000028549"/>
    </source>
</evidence>
<keyword evidence="1" id="KW-1133">Transmembrane helix</keyword>
<dbReference type="AlphaFoldDB" id="A0A084H160"/>
<feature type="transmembrane region" description="Helical" evidence="1">
    <location>
        <begin position="33"/>
        <end position="53"/>
    </location>
</feature>
<evidence type="ECO:0000313" key="2">
    <source>
        <dbReference type="EMBL" id="KEZ53322.1"/>
    </source>
</evidence>
<keyword evidence="1" id="KW-0472">Membrane</keyword>
<proteinExistence type="predicted"/>
<accession>A0A084H160</accession>
<dbReference type="Proteomes" id="UP000028549">
    <property type="component" value="Unassembled WGS sequence"/>
</dbReference>
<keyword evidence="3" id="KW-1185">Reference proteome</keyword>
<comment type="caution">
    <text evidence="2">The sequence shown here is derived from an EMBL/GenBank/DDBJ whole genome shotgun (WGS) entry which is preliminary data.</text>
</comment>
<protein>
    <submittedName>
        <fullName evidence="2">Protein xpaC</fullName>
    </submittedName>
</protein>
<gene>
    <name evidence="2" type="ORF">GS18_0206895</name>
</gene>
<evidence type="ECO:0000256" key="1">
    <source>
        <dbReference type="SAM" id="Phobius"/>
    </source>
</evidence>
<sequence length="217" mass="24761">MNPFVAFSVRMMAALPAAGTAGTISLIGFDQPLIAAAAYSVAGGASAYSIASVTMKSRFLKKNALTRKDYKYIKKQLEEAAPKMARLQKTLLTIRHLPSLKERADLVRVARRIVALTKREPRRFYQAEKFYFSHLDSAVQLSEKYAFLSSQPKRNFELEKSLNETRRTLSDLKRLIEQDLFNMVQDDLDDLNLEIDVARHSIQANKDKKSLDEKWKM</sequence>
<name>A0A084H160_METID</name>
<dbReference type="OrthoDB" id="2081028at2"/>
<dbReference type="Pfam" id="PF10112">
    <property type="entry name" value="Halogen_Hydrol"/>
    <property type="match status" value="1"/>
</dbReference>
<dbReference type="EMBL" id="JNVC02000002">
    <property type="protein sequence ID" value="KEZ53322.1"/>
    <property type="molecule type" value="Genomic_DNA"/>
</dbReference>
<dbReference type="InterPro" id="IPR018770">
    <property type="entry name" value="ChloroindolylP_hydrolase"/>
</dbReference>
<dbReference type="STRING" id="246786.GS18_0206895"/>
<reference evidence="2 3" key="1">
    <citation type="journal article" date="2005" name="Int. J. Syst. Evol. Microbiol.">
        <title>Bacillus cibi sp. nov., isolated from jeotgal, a traditional Korean fermented seafood.</title>
        <authorList>
            <person name="Yoon J.H."/>
            <person name="Lee C.H."/>
            <person name="Oh T.K."/>
        </authorList>
    </citation>
    <scope>NUCLEOTIDE SEQUENCE [LARGE SCALE GENOMIC DNA]</scope>
    <source>
        <strain evidence="2 3">DSM 16189</strain>
    </source>
</reference>